<keyword evidence="2 4" id="KW-0863">Zinc-finger</keyword>
<dbReference type="GO" id="GO:0061630">
    <property type="term" value="F:ubiquitin protein ligase activity"/>
    <property type="evidence" value="ECO:0007669"/>
    <property type="project" value="TreeGrafter"/>
</dbReference>
<dbReference type="GO" id="GO:0008270">
    <property type="term" value="F:zinc ion binding"/>
    <property type="evidence" value="ECO:0007669"/>
    <property type="project" value="UniProtKB-KW"/>
</dbReference>
<organism evidence="7 8">
    <name type="scientific">Morella rubra</name>
    <name type="common">Chinese bayberry</name>
    <dbReference type="NCBI Taxonomy" id="262757"/>
    <lineage>
        <taxon>Eukaryota</taxon>
        <taxon>Viridiplantae</taxon>
        <taxon>Streptophyta</taxon>
        <taxon>Embryophyta</taxon>
        <taxon>Tracheophyta</taxon>
        <taxon>Spermatophyta</taxon>
        <taxon>Magnoliopsida</taxon>
        <taxon>eudicotyledons</taxon>
        <taxon>Gunneridae</taxon>
        <taxon>Pentapetalae</taxon>
        <taxon>rosids</taxon>
        <taxon>fabids</taxon>
        <taxon>Fagales</taxon>
        <taxon>Myricaceae</taxon>
        <taxon>Morella</taxon>
    </lineage>
</organism>
<dbReference type="Pfam" id="PF00628">
    <property type="entry name" value="PHD"/>
    <property type="match status" value="1"/>
</dbReference>
<evidence type="ECO:0000313" key="7">
    <source>
        <dbReference type="EMBL" id="KAB1215452.1"/>
    </source>
</evidence>
<feature type="compositionally biased region" description="Basic and acidic residues" evidence="5">
    <location>
        <begin position="1252"/>
        <end position="1262"/>
    </location>
</feature>
<gene>
    <name evidence="7" type="ORF">CJ030_MR4G010537</name>
</gene>
<dbReference type="InterPro" id="IPR013083">
    <property type="entry name" value="Znf_RING/FYVE/PHD"/>
</dbReference>
<feature type="compositionally biased region" description="Polar residues" evidence="5">
    <location>
        <begin position="351"/>
        <end position="372"/>
    </location>
</feature>
<dbReference type="InterPro" id="IPR011011">
    <property type="entry name" value="Znf_FYVE_PHD"/>
</dbReference>
<dbReference type="GO" id="GO:0016567">
    <property type="term" value="P:protein ubiquitination"/>
    <property type="evidence" value="ECO:0007669"/>
    <property type="project" value="TreeGrafter"/>
</dbReference>
<name>A0A6A1VR70_9ROSI</name>
<feature type="compositionally biased region" description="Polar residues" evidence="5">
    <location>
        <begin position="964"/>
        <end position="978"/>
    </location>
</feature>
<feature type="region of interest" description="Disordered" evidence="5">
    <location>
        <begin position="1021"/>
        <end position="1047"/>
    </location>
</feature>
<dbReference type="Gene3D" id="3.30.40.10">
    <property type="entry name" value="Zinc/RING finger domain, C3HC4 (zinc finger)"/>
    <property type="match status" value="1"/>
</dbReference>
<feature type="region of interest" description="Disordered" evidence="5">
    <location>
        <begin position="964"/>
        <end position="1008"/>
    </location>
</feature>
<accession>A0A6A1VR70</accession>
<dbReference type="PANTHER" id="PTHR15315:SF26">
    <property type="entry name" value="E3 UBIQUITIN-PROTEIN LIGASE NRDP1"/>
    <property type="match status" value="1"/>
</dbReference>
<evidence type="ECO:0000256" key="4">
    <source>
        <dbReference type="PROSITE-ProRule" id="PRU00146"/>
    </source>
</evidence>
<feature type="compositionally biased region" description="Polar residues" evidence="5">
    <location>
        <begin position="1263"/>
        <end position="1272"/>
    </location>
</feature>
<keyword evidence="1" id="KW-0479">Metal-binding</keyword>
<dbReference type="PANTHER" id="PTHR15315">
    <property type="entry name" value="RING FINGER PROTEIN 41, 151"/>
    <property type="match status" value="1"/>
</dbReference>
<keyword evidence="8" id="KW-1185">Reference proteome</keyword>
<evidence type="ECO:0000256" key="2">
    <source>
        <dbReference type="ARBA" id="ARBA00022771"/>
    </source>
</evidence>
<feature type="domain" description="PHD-type" evidence="6">
    <location>
        <begin position="88"/>
        <end position="208"/>
    </location>
</feature>
<protein>
    <recommendedName>
        <fullName evidence="6">PHD-type domain-containing protein</fullName>
    </recommendedName>
</protein>
<dbReference type="InterPro" id="IPR019787">
    <property type="entry name" value="Znf_PHD-finger"/>
</dbReference>
<reference evidence="7 8" key="1">
    <citation type="journal article" date="2019" name="Plant Biotechnol. J.">
        <title>The red bayberry genome and genetic basis of sex determination.</title>
        <authorList>
            <person name="Jia H.M."/>
            <person name="Jia H.J."/>
            <person name="Cai Q.L."/>
            <person name="Wang Y."/>
            <person name="Zhao H.B."/>
            <person name="Yang W.F."/>
            <person name="Wang G.Y."/>
            <person name="Li Y.H."/>
            <person name="Zhan D.L."/>
            <person name="Shen Y.T."/>
            <person name="Niu Q.F."/>
            <person name="Chang L."/>
            <person name="Qiu J."/>
            <person name="Zhao L."/>
            <person name="Xie H.B."/>
            <person name="Fu W.Y."/>
            <person name="Jin J."/>
            <person name="Li X.W."/>
            <person name="Jiao Y."/>
            <person name="Zhou C.C."/>
            <person name="Tu T."/>
            <person name="Chai C.Y."/>
            <person name="Gao J.L."/>
            <person name="Fan L.J."/>
            <person name="van de Weg E."/>
            <person name="Wang J.Y."/>
            <person name="Gao Z.S."/>
        </authorList>
    </citation>
    <scope>NUCLEOTIDE SEQUENCE [LARGE SCALE GENOMIC DNA]</scope>
    <source>
        <tissue evidence="7">Leaves</tissue>
    </source>
</reference>
<feature type="region of interest" description="Disordered" evidence="5">
    <location>
        <begin position="1228"/>
        <end position="1274"/>
    </location>
</feature>
<dbReference type="Proteomes" id="UP000516437">
    <property type="component" value="Chromosome 4"/>
</dbReference>
<comment type="caution">
    <text evidence="7">The sequence shown here is derived from an EMBL/GenBank/DDBJ whole genome shotgun (WGS) entry which is preliminary data.</text>
</comment>
<evidence type="ECO:0000256" key="1">
    <source>
        <dbReference type="ARBA" id="ARBA00022723"/>
    </source>
</evidence>
<feature type="compositionally biased region" description="Basic and acidic residues" evidence="5">
    <location>
        <begin position="1117"/>
        <end position="1128"/>
    </location>
</feature>
<keyword evidence="3" id="KW-0862">Zinc</keyword>
<evidence type="ECO:0000256" key="5">
    <source>
        <dbReference type="SAM" id="MobiDB-lite"/>
    </source>
</evidence>
<dbReference type="OrthoDB" id="21204at2759"/>
<sequence length="1352" mass="149605">MEVDLVTRGIPEEDTFEVDDNNNTNIVKGVGYAWMLSLTGVFLTAASTDVERFPSFIHVYWMFYYWSICSLNHLRFCFACIDNWATITNLCPLCQNEFQLITCVPVYDTIGSIKVDEDSFSRDDDWCIEEKNNTLSFPSYYIDENAVICLDGDGCKIRSGSITIDGDSNLDTSIACDSCDIWYHAFCVGFDSEATNESTWLCPRCVPKSSDVTSIQRPNNQCGPDNANSECFIQDAFSGKVSISVADAGETAVVVSMVAENQWAGEPNDNFLSTAEVKEDLKAETFMLASDAISHKVETRSADKTLIQSIFEGKELELSLSHDASFTLPSNSSVLSELKTSSADKAMNGQSSFNCIGNTPRTLTSESLGGNRQSEDESTIGLHLGLSVGAFLTVDDIMNDVRKEQVAEVSQEQIPSEESSAEVDKFEPDANEDAARMAGAKRKFMDYSEPVSIGADDGDFKPKVLSEVSKKKMRDEGRIQQMATKDEVDTSVPDNSQRCPTPVSVLKDERVKHRQDKEDTTSDIMSIVQDTSHRPCKGLARPNPACKSSIERENTAGLRVKKIMRRASDDKDSSMVVQKLRKEIREAVRQKSSKDFGESLFDPKLLAAFRAAIAGPKTEPVKKLSPSAIKTKKSMLQKGKVRENLTKKIYGTTNGRRKRAWDRDCEVEFWKHRCMGATKPEKIKTLKSVLGLLRNSLDSSDQGSESQATNPILSRLYLADTSVFPRKDNLKPLSALKTAGNSEQKKEQLISAESCSKASHDNSNMKFTESNKVLLKAGIPSFDIKGNTNNVPISKSVIAPAPSKIHLSTPPEGSSLSTASDSKVSSKKQLVVKSDNIKSDKRKWAMEVLARKTAFGSKNTRDELHEDNAVLKRNCPLLAQLPADMRPVLAPSRHNKIPLSVRQAQLYRLTEHFLRKANLPVIRRTAETELAVADATNIEREVADRSNSKLVYINLCSQELLHQSDNSKTTQSNASPSTEFPIDGSERATNRQDQVPLDGSEQATNRLSTDPVILEALRNAGLVSDSPPNSPQPEREVVNEDDPSITKDGLEDVFDINSHPELDIYGDFEYDLEDEDYIGASSVKVSMLLPEEGSSKMKVVFSTLNSEKLNNGLDIGDLDKSGNAEAPRDSTLFKNSSDAGIEGASRAGENDNCCIPPQLSINDDSEEPSIDECEELYGPDKEPLIKKFPEVASRKLFGQVDTADLTVRKDPIENENYVSNKVVKASEAGSTSDLVDMSRGREHSPNQFETEENVKNAEKKLSTETSKQSDSSHPVLKKVEAYIKEHIRPLCKSGIITAEQYRWAVAKTTDKVMRYHSKAKNANFLIKEGEKVKKLAEQYVETAQQKEKSDSL</sequence>
<feature type="region of interest" description="Disordered" evidence="5">
    <location>
        <begin position="351"/>
        <end position="376"/>
    </location>
</feature>
<dbReference type="EMBL" id="RXIC02000022">
    <property type="protein sequence ID" value="KAB1215452.1"/>
    <property type="molecule type" value="Genomic_DNA"/>
</dbReference>
<dbReference type="SUPFAM" id="SSF57903">
    <property type="entry name" value="FYVE/PHD zinc finger"/>
    <property type="match status" value="1"/>
</dbReference>
<evidence type="ECO:0000256" key="3">
    <source>
        <dbReference type="ARBA" id="ARBA00022833"/>
    </source>
</evidence>
<feature type="region of interest" description="Disordered" evidence="5">
    <location>
        <begin position="1113"/>
        <end position="1169"/>
    </location>
</feature>
<evidence type="ECO:0000259" key="6">
    <source>
        <dbReference type="PROSITE" id="PS50016"/>
    </source>
</evidence>
<feature type="compositionally biased region" description="Basic and acidic residues" evidence="5">
    <location>
        <begin position="1033"/>
        <end position="1047"/>
    </location>
</feature>
<dbReference type="InterPro" id="IPR001965">
    <property type="entry name" value="Znf_PHD"/>
</dbReference>
<evidence type="ECO:0000313" key="8">
    <source>
        <dbReference type="Proteomes" id="UP000516437"/>
    </source>
</evidence>
<proteinExistence type="predicted"/>
<dbReference type="SMART" id="SM00249">
    <property type="entry name" value="PHD"/>
    <property type="match status" value="1"/>
</dbReference>
<dbReference type="PROSITE" id="PS50016">
    <property type="entry name" value="ZF_PHD_2"/>
    <property type="match status" value="1"/>
</dbReference>